<dbReference type="Proteomes" id="UP000270094">
    <property type="component" value="Unassembled WGS sequence"/>
</dbReference>
<accession>A0A3P7KRM7</accession>
<dbReference type="EMBL" id="UYYB01013986">
    <property type="protein sequence ID" value="VDM69902.1"/>
    <property type="molecule type" value="Genomic_DNA"/>
</dbReference>
<reference evidence="2 3" key="1">
    <citation type="submission" date="2018-11" db="EMBL/GenBank/DDBJ databases">
        <authorList>
            <consortium name="Pathogen Informatics"/>
        </authorList>
    </citation>
    <scope>NUCLEOTIDE SEQUENCE [LARGE SCALE GENOMIC DNA]</scope>
</reference>
<evidence type="ECO:0000256" key="1">
    <source>
        <dbReference type="SAM" id="MobiDB-lite"/>
    </source>
</evidence>
<feature type="compositionally biased region" description="Polar residues" evidence="1">
    <location>
        <begin position="26"/>
        <end position="38"/>
    </location>
</feature>
<gene>
    <name evidence="2" type="ORF">SVUK_LOCUS4900</name>
</gene>
<keyword evidence="3" id="KW-1185">Reference proteome</keyword>
<protein>
    <submittedName>
        <fullName evidence="2">Uncharacterized protein</fullName>
    </submittedName>
</protein>
<organism evidence="2 3">
    <name type="scientific">Strongylus vulgaris</name>
    <name type="common">Blood worm</name>
    <dbReference type="NCBI Taxonomy" id="40348"/>
    <lineage>
        <taxon>Eukaryota</taxon>
        <taxon>Metazoa</taxon>
        <taxon>Ecdysozoa</taxon>
        <taxon>Nematoda</taxon>
        <taxon>Chromadorea</taxon>
        <taxon>Rhabditida</taxon>
        <taxon>Rhabditina</taxon>
        <taxon>Rhabditomorpha</taxon>
        <taxon>Strongyloidea</taxon>
        <taxon>Strongylidae</taxon>
        <taxon>Strongylus</taxon>
    </lineage>
</organism>
<name>A0A3P7KRM7_STRVU</name>
<evidence type="ECO:0000313" key="2">
    <source>
        <dbReference type="EMBL" id="VDM69902.1"/>
    </source>
</evidence>
<evidence type="ECO:0000313" key="3">
    <source>
        <dbReference type="Proteomes" id="UP000270094"/>
    </source>
</evidence>
<proteinExistence type="predicted"/>
<sequence length="47" mass="4990">MAGNDTEMESNHRVAVNDITLLGGNDTVSSAGNDTLSEVSKKDIRRA</sequence>
<feature type="region of interest" description="Disordered" evidence="1">
    <location>
        <begin position="23"/>
        <end position="47"/>
    </location>
</feature>
<dbReference type="AlphaFoldDB" id="A0A3P7KRM7"/>